<keyword evidence="4" id="KW-1185">Reference proteome</keyword>
<dbReference type="InterPro" id="IPR058651">
    <property type="entry name" value="HTH_VMAP-M9"/>
</dbReference>
<comment type="caution">
    <text evidence="3">The sequence shown here is derived from an EMBL/GenBank/DDBJ whole genome shotgun (WGS) entry which is preliminary data.</text>
</comment>
<dbReference type="InterPro" id="IPR029787">
    <property type="entry name" value="Nucleotide_cyclase"/>
</dbReference>
<gene>
    <name evidence="3" type="ORF">IQ236_05830</name>
</gene>
<dbReference type="InterPro" id="IPR001054">
    <property type="entry name" value="A/G_cyclase"/>
</dbReference>
<evidence type="ECO:0000256" key="1">
    <source>
        <dbReference type="ARBA" id="ARBA00005381"/>
    </source>
</evidence>
<protein>
    <submittedName>
        <fullName evidence="3">AAA-like domain-containing protein</fullName>
    </submittedName>
</protein>
<dbReference type="PANTHER" id="PTHR43081">
    <property type="entry name" value="ADENYLATE CYCLASE, TERMINAL-DIFFERENTIATION SPECIFIC-RELATED"/>
    <property type="match status" value="1"/>
</dbReference>
<dbReference type="InterPro" id="IPR027417">
    <property type="entry name" value="P-loop_NTPase"/>
</dbReference>
<accession>A0ABR9U8I3</accession>
<dbReference type="Pfam" id="PF26355">
    <property type="entry name" value="HTH_VMAP-M9"/>
    <property type="match status" value="1"/>
</dbReference>
<name>A0ABR9U8I3_9CYAN</name>
<evidence type="ECO:0000259" key="2">
    <source>
        <dbReference type="PROSITE" id="PS50125"/>
    </source>
</evidence>
<dbReference type="SUPFAM" id="SSF55073">
    <property type="entry name" value="Nucleotide cyclase"/>
    <property type="match status" value="1"/>
</dbReference>
<proteinExistence type="inferred from homology"/>
<feature type="domain" description="Guanylate cyclase" evidence="2">
    <location>
        <begin position="476"/>
        <end position="590"/>
    </location>
</feature>
<dbReference type="EMBL" id="JADEWU010000008">
    <property type="protein sequence ID" value="MBE9142742.1"/>
    <property type="molecule type" value="Genomic_DNA"/>
</dbReference>
<dbReference type="CDD" id="cd07302">
    <property type="entry name" value="CHD"/>
    <property type="match status" value="1"/>
</dbReference>
<dbReference type="SUPFAM" id="SSF52540">
    <property type="entry name" value="P-loop containing nucleoside triphosphate hydrolases"/>
    <property type="match status" value="1"/>
</dbReference>
<reference evidence="3 4" key="1">
    <citation type="submission" date="2020-10" db="EMBL/GenBank/DDBJ databases">
        <authorList>
            <person name="Castelo-Branco R."/>
            <person name="Eusebio N."/>
            <person name="Adriana R."/>
            <person name="Vieira A."/>
            <person name="Brugerolle De Fraissinette N."/>
            <person name="Rezende De Castro R."/>
            <person name="Schneider M.P."/>
            <person name="Vasconcelos V."/>
            <person name="Leao P.N."/>
        </authorList>
    </citation>
    <scope>NUCLEOTIDE SEQUENCE [LARGE SCALE GENOMIC DNA]</scope>
    <source>
        <strain evidence="3 4">LEGE 06226</strain>
    </source>
</reference>
<dbReference type="Gene3D" id="3.40.50.300">
    <property type="entry name" value="P-loop containing nucleotide triphosphate hydrolases"/>
    <property type="match status" value="1"/>
</dbReference>
<dbReference type="Proteomes" id="UP000640725">
    <property type="component" value="Unassembled WGS sequence"/>
</dbReference>
<dbReference type="PANTHER" id="PTHR43081:SF19">
    <property type="entry name" value="PH-SENSITIVE ADENYLATE CYCLASE RV1264"/>
    <property type="match status" value="1"/>
</dbReference>
<dbReference type="InterPro" id="IPR050697">
    <property type="entry name" value="Adenylyl/Guanylyl_Cyclase_3/4"/>
</dbReference>
<sequence>MMDVEVLELIQFAKHLVINRTQNPLDQVQEAILRQALLGAKLKEIRIIGYSENTVQTILAPNLWKLLSDATGEKVGIKTVRLILQELFKKQDTFNSSNQPLEKSQETLNFELELPGGQVNLSSPFYIERPPIESQAYEEIVKPGSLIRIKGPKQMGKTSLMARLLNHAQRQGCRTVVVNFELTDNEVFADLNRFLRRFCAMVADDLQLPMQLNQYWDEELGSKNNCTNYFARYLLPTLGQPLVLGLDAVDRIFQHEKIADDFFGLLRAWHEKSKQIEIWKHLRLIIAHGTEVYIPLDIHQSPFNVGLDAKLPELNTQQVQELARRHGFKLTPFEIEKLMEMLGGHPHLLRVAFYKMVREKMSLKQILEDAPKDTGIYADYLRLHLWNLEKYPELAQAFRTVVESEQPIELKSKLAFDLNSMGLVYLQGNQVEIRKTLYREYFRDRLKSSLLTLPSTEKRLENLELIPEQTRNILAAIMFTDVKDSAQKHHQNQEPTLAAVFRDLNLMTRLCQQFEGQVLKSVGDGLLMYFVSVVKAVQCAQEIQKTLITAASELPSDAVLEHRIGIHLAEVYFNGNDVYGDGVNIAARLQVEAYPRGICISSMVYEAVKRHLGLNIIKSEFRELKGIGSMQVYRISVE</sequence>
<evidence type="ECO:0000313" key="3">
    <source>
        <dbReference type="EMBL" id="MBE9142742.1"/>
    </source>
</evidence>
<dbReference type="PROSITE" id="PS50125">
    <property type="entry name" value="GUANYLATE_CYCLASE_2"/>
    <property type="match status" value="1"/>
</dbReference>
<comment type="similarity">
    <text evidence="1">Belongs to the adenylyl cyclase class-3 family.</text>
</comment>
<dbReference type="Pfam" id="PF00211">
    <property type="entry name" value="Guanylate_cyc"/>
    <property type="match status" value="1"/>
</dbReference>
<dbReference type="Pfam" id="PF14516">
    <property type="entry name" value="AAA_35"/>
    <property type="match status" value="1"/>
</dbReference>
<dbReference type="Gene3D" id="3.30.70.1230">
    <property type="entry name" value="Nucleotide cyclase"/>
    <property type="match status" value="1"/>
</dbReference>
<evidence type="ECO:0000313" key="4">
    <source>
        <dbReference type="Proteomes" id="UP000640725"/>
    </source>
</evidence>
<organism evidence="3 4">
    <name type="scientific">Planktothrix mougeotii LEGE 06226</name>
    <dbReference type="NCBI Taxonomy" id="1828728"/>
    <lineage>
        <taxon>Bacteria</taxon>
        <taxon>Bacillati</taxon>
        <taxon>Cyanobacteriota</taxon>
        <taxon>Cyanophyceae</taxon>
        <taxon>Oscillatoriophycideae</taxon>
        <taxon>Oscillatoriales</taxon>
        <taxon>Microcoleaceae</taxon>
        <taxon>Planktothrix</taxon>
    </lineage>
</organism>